<keyword evidence="3" id="KW-1185">Reference proteome</keyword>
<organism evidence="2 3">
    <name type="scientific">Desulfopila aestuarii DSM 18488</name>
    <dbReference type="NCBI Taxonomy" id="1121416"/>
    <lineage>
        <taxon>Bacteria</taxon>
        <taxon>Pseudomonadati</taxon>
        <taxon>Thermodesulfobacteriota</taxon>
        <taxon>Desulfobulbia</taxon>
        <taxon>Desulfobulbales</taxon>
        <taxon>Desulfocapsaceae</taxon>
        <taxon>Desulfopila</taxon>
    </lineage>
</organism>
<dbReference type="Proteomes" id="UP000184603">
    <property type="component" value="Unassembled WGS sequence"/>
</dbReference>
<evidence type="ECO:0000313" key="2">
    <source>
        <dbReference type="EMBL" id="SHO51568.1"/>
    </source>
</evidence>
<dbReference type="RefSeq" id="WP_073615498.1">
    <property type="nucleotide sequence ID" value="NZ_FRFE01000026.1"/>
</dbReference>
<reference evidence="2 3" key="1">
    <citation type="submission" date="2016-12" db="EMBL/GenBank/DDBJ databases">
        <authorList>
            <person name="Song W.-J."/>
            <person name="Kurnit D.M."/>
        </authorList>
    </citation>
    <scope>NUCLEOTIDE SEQUENCE [LARGE SCALE GENOMIC DNA]</scope>
    <source>
        <strain evidence="2 3">DSM 18488</strain>
    </source>
</reference>
<evidence type="ECO:0000313" key="3">
    <source>
        <dbReference type="Proteomes" id="UP000184603"/>
    </source>
</evidence>
<proteinExistence type="predicted"/>
<dbReference type="SUPFAM" id="SSF53474">
    <property type="entry name" value="alpha/beta-Hydrolases"/>
    <property type="match status" value="1"/>
</dbReference>
<name>A0A1M7YGC5_9BACT</name>
<sequence>MDQHPECYTIGSGIPVVLLHSSMSSKEQWGKLMDVLQEKYQVIAIDLYGYGVSPLPPNGFEFTLLQEAERIQTIIKQFIGDVKFHLLGHSYGAATALRFAYDHQEQLLSLSLYEPVAFHLLAKDDPALLVIVKLAEQIKQAVDCGDLSTGTRIFVDFWSGGGTYANIHMERQRSLNRYIQKVLLDFQAGIYEPLTIDDYARLQLPTCLIAGRKSPPSTRKIVENIARTLPQLEMHWIDGGHMAPITHAATVNRIWVDFLANISTTAICP</sequence>
<accession>A0A1M7YGC5</accession>
<dbReference type="PRINTS" id="PR00111">
    <property type="entry name" value="ABHYDROLASE"/>
</dbReference>
<evidence type="ECO:0000259" key="1">
    <source>
        <dbReference type="Pfam" id="PF00561"/>
    </source>
</evidence>
<dbReference type="Pfam" id="PF00561">
    <property type="entry name" value="Abhydrolase_1"/>
    <property type="match status" value="1"/>
</dbReference>
<dbReference type="PANTHER" id="PTHR43798">
    <property type="entry name" value="MONOACYLGLYCEROL LIPASE"/>
    <property type="match status" value="1"/>
</dbReference>
<dbReference type="STRING" id="1121416.SAMN02745220_04069"/>
<dbReference type="AlphaFoldDB" id="A0A1M7YGC5"/>
<protein>
    <submittedName>
        <fullName evidence="2">Pimeloyl-ACP methyl ester carboxylesterase</fullName>
    </submittedName>
</protein>
<dbReference type="InterPro" id="IPR000073">
    <property type="entry name" value="AB_hydrolase_1"/>
</dbReference>
<dbReference type="InterPro" id="IPR050266">
    <property type="entry name" value="AB_hydrolase_sf"/>
</dbReference>
<gene>
    <name evidence="2" type="ORF">SAMN02745220_04069</name>
</gene>
<dbReference type="EMBL" id="FRFE01000026">
    <property type="protein sequence ID" value="SHO51568.1"/>
    <property type="molecule type" value="Genomic_DNA"/>
</dbReference>
<dbReference type="InterPro" id="IPR029058">
    <property type="entry name" value="AB_hydrolase_fold"/>
</dbReference>
<dbReference type="Gene3D" id="3.40.50.1820">
    <property type="entry name" value="alpha/beta hydrolase"/>
    <property type="match status" value="1"/>
</dbReference>
<feature type="domain" description="AB hydrolase-1" evidence="1">
    <location>
        <begin position="15"/>
        <end position="247"/>
    </location>
</feature>